<dbReference type="RefSeq" id="WP_188947614.1">
    <property type="nucleotide sequence ID" value="NZ_BMPH01000003.1"/>
</dbReference>
<comment type="caution">
    <text evidence="2">The sequence shown here is derived from an EMBL/GenBank/DDBJ whole genome shotgun (WGS) entry which is preliminary data.</text>
</comment>
<accession>A0ABS4XSY6</accession>
<name>A0ABS4XSY6_GLUPR</name>
<evidence type="ECO:0008006" key="4">
    <source>
        <dbReference type="Google" id="ProtNLM"/>
    </source>
</evidence>
<dbReference type="Proteomes" id="UP001195422">
    <property type="component" value="Unassembled WGS sequence"/>
</dbReference>
<organism evidence="2 3">
    <name type="scientific">Glutamicibacter protophormiae</name>
    <name type="common">Brevibacterium protophormiae</name>
    <dbReference type="NCBI Taxonomy" id="37930"/>
    <lineage>
        <taxon>Bacteria</taxon>
        <taxon>Bacillati</taxon>
        <taxon>Actinomycetota</taxon>
        <taxon>Actinomycetes</taxon>
        <taxon>Micrococcales</taxon>
        <taxon>Micrococcaceae</taxon>
        <taxon>Glutamicibacter</taxon>
    </lineage>
</organism>
<keyword evidence="1" id="KW-0812">Transmembrane</keyword>
<keyword evidence="3" id="KW-1185">Reference proteome</keyword>
<gene>
    <name evidence="2" type="ORF">JOF39_001929</name>
</gene>
<evidence type="ECO:0000256" key="1">
    <source>
        <dbReference type="SAM" id="Phobius"/>
    </source>
</evidence>
<sequence>MTSISVPARGALIALVTASVGLIIAALIVVSLRPAPPLREADTPAGVVQRYVLAYQSSDLAAAQALVEDGKDKQDCVNYLTEDGAAQVSLIREVTTDRSSTITVSIAYATDGALPFESYESQENFELKKIDGTWLITAAPWQMSLCTAEELGL</sequence>
<proteinExistence type="predicted"/>
<reference evidence="2 3" key="1">
    <citation type="submission" date="2021-03" db="EMBL/GenBank/DDBJ databases">
        <title>Sequencing the genomes of 1000 actinobacteria strains.</title>
        <authorList>
            <person name="Klenk H.-P."/>
        </authorList>
    </citation>
    <scope>NUCLEOTIDE SEQUENCE [LARGE SCALE GENOMIC DNA]</scope>
    <source>
        <strain evidence="2 3">DSM 20168</strain>
    </source>
</reference>
<evidence type="ECO:0000313" key="3">
    <source>
        <dbReference type="Proteomes" id="UP001195422"/>
    </source>
</evidence>
<keyword evidence="1" id="KW-0472">Membrane</keyword>
<evidence type="ECO:0000313" key="2">
    <source>
        <dbReference type="EMBL" id="MBP2398848.1"/>
    </source>
</evidence>
<feature type="transmembrane region" description="Helical" evidence="1">
    <location>
        <begin position="12"/>
        <end position="32"/>
    </location>
</feature>
<dbReference type="EMBL" id="JAGIOJ010000001">
    <property type="protein sequence ID" value="MBP2398848.1"/>
    <property type="molecule type" value="Genomic_DNA"/>
</dbReference>
<keyword evidence="1" id="KW-1133">Transmembrane helix</keyword>
<protein>
    <recommendedName>
        <fullName evidence="4">DUF4878 domain-containing protein</fullName>
    </recommendedName>
</protein>